<comment type="caution">
    <text evidence="2">The sequence shown here is derived from an EMBL/GenBank/DDBJ whole genome shotgun (WGS) entry which is preliminary data.</text>
</comment>
<dbReference type="AlphaFoldDB" id="A0AAD7CT52"/>
<organism evidence="2 3">
    <name type="scientific">Mycena rosella</name>
    <name type="common">Pink bonnet</name>
    <name type="synonym">Agaricus rosellus</name>
    <dbReference type="NCBI Taxonomy" id="1033263"/>
    <lineage>
        <taxon>Eukaryota</taxon>
        <taxon>Fungi</taxon>
        <taxon>Dikarya</taxon>
        <taxon>Basidiomycota</taxon>
        <taxon>Agaricomycotina</taxon>
        <taxon>Agaricomycetes</taxon>
        <taxon>Agaricomycetidae</taxon>
        <taxon>Agaricales</taxon>
        <taxon>Marasmiineae</taxon>
        <taxon>Mycenaceae</taxon>
        <taxon>Mycena</taxon>
    </lineage>
</organism>
<sequence>GSVKVAIRDPEHPGHRIYFAKVTDDALLDEVQPQPQLAVIPSSEDTYFHVDPIHSQGNQFQPRFDTKDPNAKPLDHARKRAANKADKEVERNADVEWLIAEIKTLPGYAEFEGSRRKVQNNPGVVASWNFMASVSETYYRQPSHIPGRGNKKVQKQSIQTALGVGSTSLCEAENAARILKRYGEGGTSPANSVISRVSLEEDKPKGAKVLYPFLLNWEKTHS</sequence>
<feature type="region of interest" description="Disordered" evidence="1">
    <location>
        <begin position="53"/>
        <end position="73"/>
    </location>
</feature>
<name>A0AAD7CT52_MYCRO</name>
<dbReference type="EMBL" id="JARKIE010000256">
    <property type="protein sequence ID" value="KAJ7660643.1"/>
    <property type="molecule type" value="Genomic_DNA"/>
</dbReference>
<keyword evidence="3" id="KW-1185">Reference proteome</keyword>
<feature type="compositionally biased region" description="Basic and acidic residues" evidence="1">
    <location>
        <begin position="64"/>
        <end position="73"/>
    </location>
</feature>
<proteinExistence type="predicted"/>
<accession>A0AAD7CT52</accession>
<evidence type="ECO:0000256" key="1">
    <source>
        <dbReference type="SAM" id="MobiDB-lite"/>
    </source>
</evidence>
<feature type="non-terminal residue" evidence="2">
    <location>
        <position position="1"/>
    </location>
</feature>
<evidence type="ECO:0000313" key="2">
    <source>
        <dbReference type="EMBL" id="KAJ7660643.1"/>
    </source>
</evidence>
<dbReference type="Proteomes" id="UP001221757">
    <property type="component" value="Unassembled WGS sequence"/>
</dbReference>
<protein>
    <submittedName>
        <fullName evidence="2">Uncharacterized protein</fullName>
    </submittedName>
</protein>
<evidence type="ECO:0000313" key="3">
    <source>
        <dbReference type="Proteomes" id="UP001221757"/>
    </source>
</evidence>
<reference evidence="2" key="1">
    <citation type="submission" date="2023-03" db="EMBL/GenBank/DDBJ databases">
        <title>Massive genome expansion in bonnet fungi (Mycena s.s.) driven by repeated elements and novel gene families across ecological guilds.</title>
        <authorList>
            <consortium name="Lawrence Berkeley National Laboratory"/>
            <person name="Harder C.B."/>
            <person name="Miyauchi S."/>
            <person name="Viragh M."/>
            <person name="Kuo A."/>
            <person name="Thoen E."/>
            <person name="Andreopoulos B."/>
            <person name="Lu D."/>
            <person name="Skrede I."/>
            <person name="Drula E."/>
            <person name="Henrissat B."/>
            <person name="Morin E."/>
            <person name="Kohler A."/>
            <person name="Barry K."/>
            <person name="LaButti K."/>
            <person name="Morin E."/>
            <person name="Salamov A."/>
            <person name="Lipzen A."/>
            <person name="Mereny Z."/>
            <person name="Hegedus B."/>
            <person name="Baldrian P."/>
            <person name="Stursova M."/>
            <person name="Weitz H."/>
            <person name="Taylor A."/>
            <person name="Grigoriev I.V."/>
            <person name="Nagy L.G."/>
            <person name="Martin F."/>
            <person name="Kauserud H."/>
        </authorList>
    </citation>
    <scope>NUCLEOTIDE SEQUENCE</scope>
    <source>
        <strain evidence="2">CBHHK067</strain>
    </source>
</reference>
<gene>
    <name evidence="2" type="ORF">B0H17DRAFT_954027</name>
</gene>